<comment type="caution">
    <text evidence="1">The sequence shown here is derived from an EMBL/GenBank/DDBJ whole genome shotgun (WGS) entry which is preliminary data.</text>
</comment>
<name>A0AA40J8K1_BURPE</name>
<sequence length="318" mass="34404">MRTVDCVRARRRQLSRRDVRDLAFRAHCAHAHNARRIGSLKRICGSADRRTPRRIRRGCHRSGAQRHIVRVVGYGIRAEGHRSCTGGRRHITERNRTLARGNISVAERNRALSGGGIVRPQRHRSRAGRDVRIADRHRAIAVRGIAHADGHRLPTRGQCALADRDRTGASGLRLAADRNGVACQRLRALRTVATERDGARTACDYASGGGCSARAERRGIRIASGGILPDCGRAGTAGGRLAAHGDRIASRRLRAFGRVSAYRDRIAAARQCGVARGAAAAVSECDRSIACRLRANAHCNAARASGSVVETDRGSARS</sequence>
<evidence type="ECO:0000313" key="2">
    <source>
        <dbReference type="Proteomes" id="UP000030475"/>
    </source>
</evidence>
<evidence type="ECO:0000313" key="1">
    <source>
        <dbReference type="EMBL" id="KGX05966.1"/>
    </source>
</evidence>
<proteinExistence type="predicted"/>
<dbReference type="KEGG" id="but:X994_833"/>
<gene>
    <name evidence="1" type="ORF">Y036_152</name>
</gene>
<accession>A0AA40J8K1</accession>
<protein>
    <submittedName>
        <fullName evidence="1">Uncharacterized protein</fullName>
    </submittedName>
</protein>
<dbReference type="AlphaFoldDB" id="A0AA40J8K1"/>
<dbReference type="EMBL" id="JQIM01000010">
    <property type="protein sequence ID" value="KGX05966.1"/>
    <property type="molecule type" value="Genomic_DNA"/>
</dbReference>
<organism evidence="1 2">
    <name type="scientific">Burkholderia pseudomallei</name>
    <name type="common">Pseudomonas pseudomallei</name>
    <dbReference type="NCBI Taxonomy" id="28450"/>
    <lineage>
        <taxon>Bacteria</taxon>
        <taxon>Pseudomonadati</taxon>
        <taxon>Pseudomonadota</taxon>
        <taxon>Betaproteobacteria</taxon>
        <taxon>Burkholderiales</taxon>
        <taxon>Burkholderiaceae</taxon>
        <taxon>Burkholderia</taxon>
        <taxon>pseudomallei group</taxon>
    </lineage>
</organism>
<reference evidence="1 2" key="1">
    <citation type="submission" date="2014-08" db="EMBL/GenBank/DDBJ databases">
        <authorList>
            <person name="Bunnell A."/>
            <person name="Chain P.S."/>
            <person name="Chertkov O."/>
            <person name="Currie B.J."/>
            <person name="Daligault H.E."/>
            <person name="Davenport K.W."/>
            <person name="Davis C."/>
            <person name="Gleasner C.D."/>
            <person name="Johnson S.L."/>
            <person name="Kaestli M."/>
            <person name="Koren S."/>
            <person name="Kunde Y.A."/>
            <person name="Mayo M."/>
            <person name="McMurry K.K."/>
            <person name="Price E.P."/>
            <person name="Reitenga K.G."/>
            <person name="Robison R."/>
            <person name="Rosovitz M.J."/>
            <person name="Sarovich D.S."/>
            <person name="Teshima H."/>
        </authorList>
    </citation>
    <scope>NUCLEOTIDE SEQUENCE [LARGE SCALE GENOMIC DNA]</scope>
    <source>
        <strain evidence="1 2">MSHR44</strain>
    </source>
</reference>
<dbReference type="Proteomes" id="UP000030475">
    <property type="component" value="Unassembled WGS sequence"/>
</dbReference>